<keyword evidence="2" id="KW-1185">Reference proteome</keyword>
<evidence type="ECO:0000313" key="2">
    <source>
        <dbReference type="Proteomes" id="UP000270343"/>
    </source>
</evidence>
<name>A0A3B0ARF7_9ACTN</name>
<reference evidence="1 2" key="1">
    <citation type="journal article" date="2015" name="Antonie Van Leeuwenhoek">
        <title>Streptomyces klenkii sp. nov., isolated from deep marine sediment.</title>
        <authorList>
            <person name="Veyisoglu A."/>
            <person name="Sahin N."/>
        </authorList>
    </citation>
    <scope>NUCLEOTIDE SEQUENCE [LARGE SCALE GENOMIC DNA]</scope>
    <source>
        <strain evidence="1 2">KCTC 29202</strain>
    </source>
</reference>
<dbReference type="EMBL" id="RBAM01000024">
    <property type="protein sequence ID" value="RKN61916.1"/>
    <property type="molecule type" value="Genomic_DNA"/>
</dbReference>
<accession>A0A3B0ARF7</accession>
<dbReference type="AlphaFoldDB" id="A0A3B0ARF7"/>
<gene>
    <name evidence="1" type="ORF">D7231_32105</name>
</gene>
<evidence type="ECO:0000313" key="1">
    <source>
        <dbReference type="EMBL" id="RKN61916.1"/>
    </source>
</evidence>
<sequence length="76" mass="8331">MPDNQDGVVYALVPQLPGGLDVLVDDRPESCVIWVRQGMTLEEVMERLSRGCSELVAAHLWTRNPTPRLFAAAPAA</sequence>
<protein>
    <submittedName>
        <fullName evidence="1">Uncharacterized protein</fullName>
    </submittedName>
</protein>
<comment type="caution">
    <text evidence="1">The sequence shown here is derived from an EMBL/GenBank/DDBJ whole genome shotgun (WGS) entry which is preliminary data.</text>
</comment>
<organism evidence="1 2">
    <name type="scientific">Streptomyces klenkii</name>
    <dbReference type="NCBI Taxonomy" id="1420899"/>
    <lineage>
        <taxon>Bacteria</taxon>
        <taxon>Bacillati</taxon>
        <taxon>Actinomycetota</taxon>
        <taxon>Actinomycetes</taxon>
        <taxon>Kitasatosporales</taxon>
        <taxon>Streptomycetaceae</taxon>
        <taxon>Streptomyces</taxon>
    </lineage>
</organism>
<proteinExistence type="predicted"/>
<dbReference type="Proteomes" id="UP000270343">
    <property type="component" value="Unassembled WGS sequence"/>
</dbReference>